<feature type="signal peptide" evidence="2">
    <location>
        <begin position="1"/>
        <end position="21"/>
    </location>
</feature>
<feature type="chain" id="PRO_5015008054" description="Mid2 domain-containing protein" evidence="2">
    <location>
        <begin position="22"/>
        <end position="621"/>
    </location>
</feature>
<feature type="region of interest" description="Disordered" evidence="1">
    <location>
        <begin position="462"/>
        <end position="484"/>
    </location>
</feature>
<evidence type="ECO:0000313" key="4">
    <source>
        <dbReference type="Proteomes" id="UP000233524"/>
    </source>
</evidence>
<dbReference type="EMBL" id="NLAX01000008">
    <property type="protein sequence ID" value="PKS10302.1"/>
    <property type="molecule type" value="Genomic_DNA"/>
</dbReference>
<keyword evidence="2" id="KW-0732">Signal</keyword>
<evidence type="ECO:0000256" key="2">
    <source>
        <dbReference type="SAM" id="SignalP"/>
    </source>
</evidence>
<dbReference type="InParanoid" id="A0A2N3ND68"/>
<comment type="caution">
    <text evidence="3">The sequence shown here is derived from an EMBL/GenBank/DDBJ whole genome shotgun (WGS) entry which is preliminary data.</text>
</comment>
<proteinExistence type="predicted"/>
<feature type="compositionally biased region" description="Low complexity" evidence="1">
    <location>
        <begin position="465"/>
        <end position="484"/>
    </location>
</feature>
<evidence type="ECO:0008006" key="5">
    <source>
        <dbReference type="Google" id="ProtNLM"/>
    </source>
</evidence>
<name>A0A2N3ND68_9PEZI</name>
<evidence type="ECO:0000313" key="3">
    <source>
        <dbReference type="EMBL" id="PKS10302.1"/>
    </source>
</evidence>
<dbReference type="AlphaFoldDB" id="A0A2N3ND68"/>
<gene>
    <name evidence="3" type="ORF">jhhlp_002053</name>
</gene>
<accession>A0A2N3ND68</accession>
<protein>
    <recommendedName>
        <fullName evidence="5">Mid2 domain-containing protein</fullName>
    </recommendedName>
</protein>
<organism evidence="3 4">
    <name type="scientific">Lomentospora prolificans</name>
    <dbReference type="NCBI Taxonomy" id="41688"/>
    <lineage>
        <taxon>Eukaryota</taxon>
        <taxon>Fungi</taxon>
        <taxon>Dikarya</taxon>
        <taxon>Ascomycota</taxon>
        <taxon>Pezizomycotina</taxon>
        <taxon>Sordariomycetes</taxon>
        <taxon>Hypocreomycetidae</taxon>
        <taxon>Microascales</taxon>
        <taxon>Microascaceae</taxon>
        <taxon>Lomentospora</taxon>
    </lineage>
</organism>
<dbReference type="OrthoDB" id="4733706at2759"/>
<dbReference type="VEuPathDB" id="FungiDB:jhhlp_002053"/>
<reference evidence="3 4" key="1">
    <citation type="journal article" date="2017" name="G3 (Bethesda)">
        <title>First Draft Genome Sequence of the Pathogenic Fungus Lomentospora prolificans (Formerly Scedosporium prolificans).</title>
        <authorList>
            <person name="Luo R."/>
            <person name="Zimin A."/>
            <person name="Workman R."/>
            <person name="Fan Y."/>
            <person name="Pertea G."/>
            <person name="Grossman N."/>
            <person name="Wear M.P."/>
            <person name="Jia B."/>
            <person name="Miller H."/>
            <person name="Casadevall A."/>
            <person name="Timp W."/>
            <person name="Zhang S.X."/>
            <person name="Salzberg S.L."/>
        </authorList>
    </citation>
    <scope>NUCLEOTIDE SEQUENCE [LARGE SCALE GENOMIC DNA]</scope>
    <source>
        <strain evidence="3 4">JHH-5317</strain>
    </source>
</reference>
<sequence>MFTRVFGPIAVALVAGSFCAASPTAVDVKVLNELAVRDPMEITRSGHLEKRLSADFSLERQWNDEVLFGGSWTEVDELEPKHVNLQVTCLECWTKGTVTAKLTTEDVFEPVVRLEFDEVEAYVDVGIKASAGATYAIDLFSSNSPIGLGLPGLDIGLVFHLDLVFSLAAEVDLTGGFYVKVAPGSFLETDVFSGDIVDHLFDGIGTKSIPVEVKTGTGTFKASLRLRVQCGVEADIDLIGLGAGALVGIYANIVEFVTVLDSTPECALQTREWFDLNVGAFARFDVVVDFTRIGAVPTVSTTLVNSPTWTQCLLDGTPIQTNAAGPDSPDGTQLEIGPPVPLPASVLESDLPTSSQAAASSFSTVFVHTLSRGSNFTATVSDVASTAIAGYTSDTPTSESLDRSVTSAAKSDLVTSTVFSTTVYTITSCAADVINCPASWEQQIIVTRTVNSFTTVCPSGTEVTSSAEVPSAAPSSPAAGSPSASEDDAVAYVHIITDLVVLVPCETPIVNSFVEPTTRKPPTQHTIMFEEPLASVVPANVPVVIAGVDLDVDVVGGASSVSRAGNGTVATPSGYRSGSADPTGSVVDNVAKPSEPIIAGASRVGATIGGFIAGLAILNFL</sequence>
<keyword evidence="4" id="KW-1185">Reference proteome</keyword>
<dbReference type="Proteomes" id="UP000233524">
    <property type="component" value="Unassembled WGS sequence"/>
</dbReference>
<dbReference type="STRING" id="41688.A0A2N3ND68"/>
<evidence type="ECO:0000256" key="1">
    <source>
        <dbReference type="SAM" id="MobiDB-lite"/>
    </source>
</evidence>